<dbReference type="InterPro" id="IPR049629">
    <property type="entry name" value="DPY30_SDC1_DD"/>
</dbReference>
<organism evidence="5 6">
    <name type="scientific">Hyphopichia burtonii NRRL Y-1933</name>
    <dbReference type="NCBI Taxonomy" id="984485"/>
    <lineage>
        <taxon>Eukaryota</taxon>
        <taxon>Fungi</taxon>
        <taxon>Dikarya</taxon>
        <taxon>Ascomycota</taxon>
        <taxon>Saccharomycotina</taxon>
        <taxon>Pichiomycetes</taxon>
        <taxon>Debaryomycetaceae</taxon>
        <taxon>Hyphopichia</taxon>
    </lineage>
</organism>
<evidence type="ECO:0000256" key="4">
    <source>
        <dbReference type="SAM" id="MobiDB-lite"/>
    </source>
</evidence>
<evidence type="ECO:0000256" key="3">
    <source>
        <dbReference type="ARBA" id="ARBA00023242"/>
    </source>
</evidence>
<dbReference type="OrthoDB" id="417678at2759"/>
<evidence type="ECO:0000256" key="2">
    <source>
        <dbReference type="ARBA" id="ARBA00010849"/>
    </source>
</evidence>
<keyword evidence="6" id="KW-1185">Reference proteome</keyword>
<evidence type="ECO:0000313" key="5">
    <source>
        <dbReference type="EMBL" id="ODV68111.1"/>
    </source>
</evidence>
<dbReference type="GeneID" id="30995717"/>
<sequence length="102" mass="11260">MSSEEPIQEPSDVPRETKKVKLEDPVVSKSTTNSPPVSDAKEPPVHEVVGGSSMRQYLNKHLTQHLLEGLQEVSKDKPEDPLRKLGEFLIKRADELNASGSS</sequence>
<proteinExistence type="inferred from homology"/>
<dbReference type="RefSeq" id="XP_020077178.1">
    <property type="nucleotide sequence ID" value="XM_020221167.1"/>
</dbReference>
<dbReference type="GO" id="GO:0005634">
    <property type="term" value="C:nucleus"/>
    <property type="evidence" value="ECO:0007669"/>
    <property type="project" value="UniProtKB-SubCell"/>
</dbReference>
<gene>
    <name evidence="5" type="ORF">HYPBUDRAFT_152747</name>
</gene>
<feature type="region of interest" description="Disordered" evidence="4">
    <location>
        <begin position="1"/>
        <end position="47"/>
    </location>
</feature>
<dbReference type="STRING" id="984485.A0A1E4RLN3"/>
<comment type="subcellular location">
    <subcellularLocation>
        <location evidence="1">Nucleus</location>
    </subcellularLocation>
</comment>
<evidence type="ECO:0000256" key="1">
    <source>
        <dbReference type="ARBA" id="ARBA00004123"/>
    </source>
</evidence>
<evidence type="ECO:0000313" key="6">
    <source>
        <dbReference type="Proteomes" id="UP000095085"/>
    </source>
</evidence>
<dbReference type="EMBL" id="KV454540">
    <property type="protein sequence ID" value="ODV68111.1"/>
    <property type="molecule type" value="Genomic_DNA"/>
</dbReference>
<keyword evidence="3" id="KW-0539">Nucleus</keyword>
<dbReference type="AlphaFoldDB" id="A0A1E4RLN3"/>
<reference evidence="6" key="1">
    <citation type="submission" date="2016-05" db="EMBL/GenBank/DDBJ databases">
        <title>Comparative genomics of biotechnologically important yeasts.</title>
        <authorList>
            <consortium name="DOE Joint Genome Institute"/>
            <person name="Riley R."/>
            <person name="Haridas S."/>
            <person name="Wolfe K.H."/>
            <person name="Lopes M.R."/>
            <person name="Hittinger C.T."/>
            <person name="Goker M."/>
            <person name="Salamov A."/>
            <person name="Wisecaver J."/>
            <person name="Long T.M."/>
            <person name="Aerts A.L."/>
            <person name="Barry K."/>
            <person name="Choi C."/>
            <person name="Clum A."/>
            <person name="Coughlan A.Y."/>
            <person name="Deshpande S."/>
            <person name="Douglass A.P."/>
            <person name="Hanson S.J."/>
            <person name="Klenk H.-P."/>
            <person name="Labutti K."/>
            <person name="Lapidus A."/>
            <person name="Lindquist E."/>
            <person name="Lipzen A."/>
            <person name="Meier-Kolthoff J.P."/>
            <person name="Ohm R.A."/>
            <person name="Otillar R.P."/>
            <person name="Pangilinan J."/>
            <person name="Peng Y."/>
            <person name="Rokas A."/>
            <person name="Rosa C.A."/>
            <person name="Scheuner C."/>
            <person name="Sibirny A.A."/>
            <person name="Slot J.C."/>
            <person name="Stielow J.B."/>
            <person name="Sun H."/>
            <person name="Kurtzman C.P."/>
            <person name="Blackwell M."/>
            <person name="Grigoriev I.V."/>
            <person name="Jeffries T.W."/>
        </authorList>
    </citation>
    <scope>NUCLEOTIDE SEQUENCE [LARGE SCALE GENOMIC DNA]</scope>
    <source>
        <strain evidence="6">NRRL Y-1933</strain>
    </source>
</reference>
<comment type="similarity">
    <text evidence="2">Belongs to the dpy-30 family.</text>
</comment>
<name>A0A1E4RLN3_9ASCO</name>
<protein>
    <submittedName>
        <fullName evidence="5">Uncharacterized protein</fullName>
    </submittedName>
</protein>
<dbReference type="Pfam" id="PF05186">
    <property type="entry name" value="Dpy-30"/>
    <property type="match status" value="1"/>
</dbReference>
<accession>A0A1E4RLN3</accession>
<dbReference type="Proteomes" id="UP000095085">
    <property type="component" value="Unassembled WGS sequence"/>
</dbReference>
<dbReference type="Gene3D" id="1.20.890.10">
    <property type="entry name" value="cAMP-dependent protein kinase regulatory subunit, dimerization-anchoring domain"/>
    <property type="match status" value="1"/>
</dbReference>
<feature type="compositionally biased region" description="Basic and acidic residues" evidence="4">
    <location>
        <begin position="12"/>
        <end position="26"/>
    </location>
</feature>
<dbReference type="CDD" id="cd22965">
    <property type="entry name" value="DD_DPY30_SDC1"/>
    <property type="match status" value="1"/>
</dbReference>
<dbReference type="InterPro" id="IPR007858">
    <property type="entry name" value="Dpy-30_motif"/>
</dbReference>